<evidence type="ECO:0000313" key="2">
    <source>
        <dbReference type="EMBL" id="KAH7445270.1"/>
    </source>
</evidence>
<gene>
    <name evidence="2" type="ORF">KP509_02G115600</name>
</gene>
<reference evidence="2" key="1">
    <citation type="submission" date="2021-08" db="EMBL/GenBank/DDBJ databases">
        <title>WGS assembly of Ceratopteris richardii.</title>
        <authorList>
            <person name="Marchant D.B."/>
            <person name="Chen G."/>
            <person name="Jenkins J."/>
            <person name="Shu S."/>
            <person name="Leebens-Mack J."/>
            <person name="Grimwood J."/>
            <person name="Schmutz J."/>
            <person name="Soltis P."/>
            <person name="Soltis D."/>
            <person name="Chen Z.-H."/>
        </authorList>
    </citation>
    <scope>NUCLEOTIDE SEQUENCE</scope>
    <source>
        <strain evidence="2">Whitten #5841</strain>
        <tissue evidence="2">Leaf</tissue>
    </source>
</reference>
<evidence type="ECO:0000313" key="3">
    <source>
        <dbReference type="Proteomes" id="UP000825935"/>
    </source>
</evidence>
<dbReference type="EMBL" id="CM035407">
    <property type="protein sequence ID" value="KAH7445270.1"/>
    <property type="molecule type" value="Genomic_DNA"/>
</dbReference>
<sequence>MVNRGRSRSPSTVCLPSRSSLFTLDYTRGWKACWRRFKHLVPRRRMKYEREEIHMAPPSSPVESHSANQSLPLNNIDHLIIFPPVMGAPPSSPASFYAALGNGSAQFSSSEANSCSLEQARKLGNQQNFYVNGMKADSYRESFILSDALVTPPLHSTLTTASPTPLSTAPFTPPPELAHLTTPSSPDVPSAHIFGPALTGLGGSLSEKIDHYNAPSFPLGYLQLTHRLYPCSPTGQLVTFNSGVSSSETTSPVPEKVPLQELSSTSTNIENQCFSTFQATSLEGLHLKRAYNAPSQKHTEFKPDDYSLKDQPQNRAIAENFEEDGRGSSRSVYGSCNNDHGQKIQDEQGCCSRCNELSAKCRDLAEALEQTRRKLSLVETKANSVDERERRLKQVVQWMQLSAQLRQESISQLSEELSWQGSALLDLQDSYLTEVGISIPLSNSKDDTSITS</sequence>
<feature type="coiled-coil region" evidence="1">
    <location>
        <begin position="354"/>
        <end position="388"/>
    </location>
</feature>
<dbReference type="InterPro" id="IPR040420">
    <property type="entry name" value="At1g76660-like"/>
</dbReference>
<dbReference type="OrthoDB" id="1927968at2759"/>
<proteinExistence type="predicted"/>
<dbReference type="PANTHER" id="PTHR31798">
    <property type="entry name" value="HYDROXYPROLINE-RICH GLYCOPROTEIN-LIKE"/>
    <property type="match status" value="1"/>
</dbReference>
<dbReference type="OMA" id="HIAVEDH"/>
<comment type="caution">
    <text evidence="2">The sequence shown here is derived from an EMBL/GenBank/DDBJ whole genome shotgun (WGS) entry which is preliminary data.</text>
</comment>
<evidence type="ECO:0000256" key="1">
    <source>
        <dbReference type="SAM" id="Coils"/>
    </source>
</evidence>
<dbReference type="AlphaFoldDB" id="A0A8T2VDH3"/>
<keyword evidence="1" id="KW-0175">Coiled coil</keyword>
<dbReference type="Proteomes" id="UP000825935">
    <property type="component" value="Chromosome 2"/>
</dbReference>
<name>A0A8T2VDH3_CERRI</name>
<dbReference type="PANTHER" id="PTHR31798:SF10">
    <property type="entry name" value="OS02G0822000 PROTEIN"/>
    <property type="match status" value="1"/>
</dbReference>
<organism evidence="2 3">
    <name type="scientific">Ceratopteris richardii</name>
    <name type="common">Triangle waterfern</name>
    <dbReference type="NCBI Taxonomy" id="49495"/>
    <lineage>
        <taxon>Eukaryota</taxon>
        <taxon>Viridiplantae</taxon>
        <taxon>Streptophyta</taxon>
        <taxon>Embryophyta</taxon>
        <taxon>Tracheophyta</taxon>
        <taxon>Polypodiopsida</taxon>
        <taxon>Polypodiidae</taxon>
        <taxon>Polypodiales</taxon>
        <taxon>Pteridineae</taxon>
        <taxon>Pteridaceae</taxon>
        <taxon>Parkerioideae</taxon>
        <taxon>Ceratopteris</taxon>
    </lineage>
</organism>
<keyword evidence="3" id="KW-1185">Reference proteome</keyword>
<protein>
    <submittedName>
        <fullName evidence="2">Uncharacterized protein</fullName>
    </submittedName>
</protein>
<accession>A0A8T2VDH3</accession>